<dbReference type="AlphaFoldDB" id="A0A1I4R6I1"/>
<gene>
    <name evidence="1" type="ORF">SAMN04488054_1653</name>
</gene>
<evidence type="ECO:0000313" key="2">
    <source>
        <dbReference type="Proteomes" id="UP000199668"/>
    </source>
</evidence>
<dbReference type="InterPro" id="IPR010985">
    <property type="entry name" value="Ribbon_hlx_hlx"/>
</dbReference>
<dbReference type="EMBL" id="FOTY01000065">
    <property type="protein sequence ID" value="SFM47596.1"/>
    <property type="molecule type" value="Genomic_DNA"/>
</dbReference>
<dbReference type="Proteomes" id="UP000199668">
    <property type="component" value="Unassembled WGS sequence"/>
</dbReference>
<name>A0A1I4R6I1_9BACI</name>
<accession>A0A1I4R6I1</accession>
<dbReference type="GO" id="GO:0006355">
    <property type="term" value="P:regulation of DNA-templated transcription"/>
    <property type="evidence" value="ECO:0007669"/>
    <property type="project" value="InterPro"/>
</dbReference>
<proteinExistence type="predicted"/>
<dbReference type="Gene3D" id="1.10.1220.10">
    <property type="entry name" value="Met repressor-like"/>
    <property type="match status" value="1"/>
</dbReference>
<dbReference type="InterPro" id="IPR013321">
    <property type="entry name" value="Arc_rbn_hlx_hlx"/>
</dbReference>
<keyword evidence="2" id="KW-1185">Reference proteome</keyword>
<evidence type="ECO:0000313" key="1">
    <source>
        <dbReference type="EMBL" id="SFM47596.1"/>
    </source>
</evidence>
<protein>
    <submittedName>
        <fullName evidence="1">Uncharacterized protein</fullName>
    </submittedName>
</protein>
<dbReference type="SUPFAM" id="SSF47598">
    <property type="entry name" value="Ribbon-helix-helix"/>
    <property type="match status" value="1"/>
</dbReference>
<organism evidence="1 2">
    <name type="scientific">Salibacterium qingdaonense</name>
    <dbReference type="NCBI Taxonomy" id="266892"/>
    <lineage>
        <taxon>Bacteria</taxon>
        <taxon>Bacillati</taxon>
        <taxon>Bacillota</taxon>
        <taxon>Bacilli</taxon>
        <taxon>Bacillales</taxon>
        <taxon>Bacillaceae</taxon>
    </lineage>
</organism>
<sequence>MEIKIRNINPSIVQEFDEKAKKQGLSRQEYLRSILENYTLLNNINDRELEYQNRLEKNTKMLEIISEKLDKNNEFLHYLTEDDS</sequence>
<reference evidence="1 2" key="1">
    <citation type="submission" date="2016-10" db="EMBL/GenBank/DDBJ databases">
        <authorList>
            <person name="de Groot N.N."/>
        </authorList>
    </citation>
    <scope>NUCLEOTIDE SEQUENCE [LARGE SCALE GENOMIC DNA]</scope>
    <source>
        <strain evidence="1 2">CGMCC 1.6134</strain>
    </source>
</reference>